<keyword evidence="3" id="KW-0949">S-adenosyl-L-methionine</keyword>
<dbReference type="EnsemblPlants" id="LPERR07G10420.1">
    <property type="protein sequence ID" value="LPERR07G10420.1"/>
    <property type="gene ID" value="LPERR07G10420"/>
</dbReference>
<evidence type="ECO:0000256" key="1">
    <source>
        <dbReference type="ARBA" id="ARBA00022603"/>
    </source>
</evidence>
<dbReference type="InterPro" id="IPR036390">
    <property type="entry name" value="WH_DNA-bd_sf"/>
</dbReference>
<dbReference type="InterPro" id="IPR016461">
    <property type="entry name" value="COMT-like"/>
</dbReference>
<proteinExistence type="predicted"/>
<reference evidence="7" key="2">
    <citation type="submission" date="2013-12" db="EMBL/GenBank/DDBJ databases">
        <authorList>
            <person name="Yu Y."/>
            <person name="Lee S."/>
            <person name="de Baynast K."/>
            <person name="Wissotski M."/>
            <person name="Liu L."/>
            <person name="Talag J."/>
            <person name="Goicoechea J."/>
            <person name="Angelova A."/>
            <person name="Jetty R."/>
            <person name="Kudrna D."/>
            <person name="Golser W."/>
            <person name="Rivera L."/>
            <person name="Zhang J."/>
            <person name="Wing R."/>
        </authorList>
    </citation>
    <scope>NUCLEOTIDE SEQUENCE</scope>
</reference>
<dbReference type="InterPro" id="IPR001077">
    <property type="entry name" value="COMT_C"/>
</dbReference>
<dbReference type="InterPro" id="IPR036388">
    <property type="entry name" value="WH-like_DNA-bd_sf"/>
</dbReference>
<protein>
    <recommendedName>
        <fullName evidence="5">O-methyltransferase C-terminal domain-containing protein</fullName>
    </recommendedName>
</protein>
<reference evidence="6" key="3">
    <citation type="submission" date="2015-04" db="UniProtKB">
        <authorList>
            <consortium name="EnsemblPlants"/>
        </authorList>
    </citation>
    <scope>IDENTIFICATION</scope>
</reference>
<feature type="compositionally biased region" description="Basic residues" evidence="4">
    <location>
        <begin position="42"/>
        <end position="60"/>
    </location>
</feature>
<dbReference type="STRING" id="77586.A0A0D9WY94"/>
<dbReference type="Gramene" id="LPERR07G10420.1">
    <property type="protein sequence ID" value="LPERR07G10420.1"/>
    <property type="gene ID" value="LPERR07G10420"/>
</dbReference>
<evidence type="ECO:0000256" key="2">
    <source>
        <dbReference type="ARBA" id="ARBA00022679"/>
    </source>
</evidence>
<dbReference type="CDD" id="cd02440">
    <property type="entry name" value="AdoMet_MTases"/>
    <property type="match status" value="1"/>
</dbReference>
<evidence type="ECO:0000256" key="3">
    <source>
        <dbReference type="ARBA" id="ARBA00022691"/>
    </source>
</evidence>
<dbReference type="HOGENOM" id="CLU_005533_7_0_1"/>
<dbReference type="GO" id="GO:0032259">
    <property type="term" value="P:methylation"/>
    <property type="evidence" value="ECO:0007669"/>
    <property type="project" value="UniProtKB-KW"/>
</dbReference>
<dbReference type="Pfam" id="PF00891">
    <property type="entry name" value="Methyltransf_2"/>
    <property type="match status" value="1"/>
</dbReference>
<reference evidence="6 7" key="1">
    <citation type="submission" date="2012-08" db="EMBL/GenBank/DDBJ databases">
        <title>Oryza genome evolution.</title>
        <authorList>
            <person name="Wing R.A."/>
        </authorList>
    </citation>
    <scope>NUCLEOTIDE SEQUENCE</scope>
</reference>
<name>A0A0D9WY94_9ORYZ</name>
<dbReference type="SUPFAM" id="SSF53335">
    <property type="entry name" value="S-adenosyl-L-methionine-dependent methyltransferases"/>
    <property type="match status" value="1"/>
</dbReference>
<accession>A0A0D9WY94</accession>
<keyword evidence="1" id="KW-0489">Methyltransferase</keyword>
<dbReference type="GO" id="GO:0008171">
    <property type="term" value="F:O-methyltransferase activity"/>
    <property type="evidence" value="ECO:0007669"/>
    <property type="project" value="InterPro"/>
</dbReference>
<sequence length="357" mass="38908">MAATEGTTTSTFAVPSDEELLQAQGRPMAQHPHVPQANGAQVRRRARHPHRHPRPRRRGLAARAERRAPIPTCKQPFLPRLMRMLAASGVFTAVDATTYGLTPLSYILVEGVRVDGDAHQEAIVLSTSSKYHVEAAMGLAAWFRKNHATPNSPQEQGIPSSFEDVHGVVAFEESMARLDPVFDRVFHQALAAHDHMGIGVLLRQCGAHVFGGGLQSLTDCCGGDGTTARAIARAFPHVKCTVLELEHVIKNAPREEDGAVTYVAGDMFQSVPPSQAVMLKLVLHFWSDEDSVKILSQCKKAIPSRADGGKVIIIDIVVGSSSGPMLETELLMDMLMLHNLYNRPSCLGVYTYIALKK</sequence>
<feature type="domain" description="O-methyltransferase C-terminal" evidence="5">
    <location>
        <begin position="160"/>
        <end position="338"/>
    </location>
</feature>
<keyword evidence="7" id="KW-1185">Reference proteome</keyword>
<feature type="compositionally biased region" description="Polar residues" evidence="4">
    <location>
        <begin position="1"/>
        <end position="13"/>
    </location>
</feature>
<dbReference type="Gene3D" id="1.10.10.10">
    <property type="entry name" value="Winged helix-like DNA-binding domain superfamily/Winged helix DNA-binding domain"/>
    <property type="match status" value="1"/>
</dbReference>
<evidence type="ECO:0000259" key="5">
    <source>
        <dbReference type="Pfam" id="PF00891"/>
    </source>
</evidence>
<keyword evidence="2" id="KW-0808">Transferase</keyword>
<organism evidence="6 7">
    <name type="scientific">Leersia perrieri</name>
    <dbReference type="NCBI Taxonomy" id="77586"/>
    <lineage>
        <taxon>Eukaryota</taxon>
        <taxon>Viridiplantae</taxon>
        <taxon>Streptophyta</taxon>
        <taxon>Embryophyta</taxon>
        <taxon>Tracheophyta</taxon>
        <taxon>Spermatophyta</taxon>
        <taxon>Magnoliopsida</taxon>
        <taxon>Liliopsida</taxon>
        <taxon>Poales</taxon>
        <taxon>Poaceae</taxon>
        <taxon>BOP clade</taxon>
        <taxon>Oryzoideae</taxon>
        <taxon>Oryzeae</taxon>
        <taxon>Oryzinae</taxon>
        <taxon>Leersia</taxon>
    </lineage>
</organism>
<dbReference type="Gene3D" id="3.40.50.150">
    <property type="entry name" value="Vaccinia Virus protein VP39"/>
    <property type="match status" value="1"/>
</dbReference>
<dbReference type="InterPro" id="IPR029063">
    <property type="entry name" value="SAM-dependent_MTases_sf"/>
</dbReference>
<dbReference type="Proteomes" id="UP000032180">
    <property type="component" value="Chromosome 7"/>
</dbReference>
<dbReference type="PROSITE" id="PS51683">
    <property type="entry name" value="SAM_OMT_II"/>
    <property type="match status" value="1"/>
</dbReference>
<dbReference type="AlphaFoldDB" id="A0A0D9WY94"/>
<evidence type="ECO:0000313" key="6">
    <source>
        <dbReference type="EnsemblPlants" id="LPERR07G10420.1"/>
    </source>
</evidence>
<evidence type="ECO:0000256" key="4">
    <source>
        <dbReference type="SAM" id="MobiDB-lite"/>
    </source>
</evidence>
<feature type="region of interest" description="Disordered" evidence="4">
    <location>
        <begin position="1"/>
        <end position="68"/>
    </location>
</feature>
<evidence type="ECO:0000313" key="7">
    <source>
        <dbReference type="Proteomes" id="UP000032180"/>
    </source>
</evidence>
<dbReference type="eggNOG" id="KOG3178">
    <property type="taxonomic scope" value="Eukaryota"/>
</dbReference>
<dbReference type="SUPFAM" id="SSF46785">
    <property type="entry name" value="Winged helix' DNA-binding domain"/>
    <property type="match status" value="1"/>
</dbReference>
<dbReference type="PANTHER" id="PTHR11746">
    <property type="entry name" value="O-METHYLTRANSFERASE"/>
    <property type="match status" value="1"/>
</dbReference>